<evidence type="ECO:0000259" key="2">
    <source>
        <dbReference type="PROSITE" id="PS50405"/>
    </source>
</evidence>
<evidence type="ECO:0000313" key="3">
    <source>
        <dbReference type="EMBL" id="AMF92038.1"/>
    </source>
</evidence>
<dbReference type="Proteomes" id="UP000254626">
    <property type="component" value="Unassembled WGS sequence"/>
</dbReference>
<keyword evidence="4" id="KW-0808">Transferase</keyword>
<dbReference type="SUPFAM" id="SSF47616">
    <property type="entry name" value="GST C-terminal domain-like"/>
    <property type="match status" value="1"/>
</dbReference>
<dbReference type="InterPro" id="IPR040079">
    <property type="entry name" value="Glutathione_S-Trfase"/>
</dbReference>
<dbReference type="EMBL" id="CP014034">
    <property type="protein sequence ID" value="AMF92038.1"/>
    <property type="molecule type" value="Genomic_DNA"/>
</dbReference>
<reference evidence="5" key="1">
    <citation type="submission" date="2015-12" db="EMBL/GenBank/DDBJ databases">
        <title>FDA dAtabase for Regulatory Grade micrObial Sequences (FDA-ARGOS): Supporting development and validation of Infectious Disease Dx tests.</title>
        <authorList>
            <person name="Hoffmann M."/>
            <person name="Allard M."/>
            <person name="Evans P."/>
            <person name="Brown E."/>
            <person name="Tallon L.J."/>
            <person name="Sadzewicz L."/>
            <person name="Sengamalay N."/>
            <person name="Ott S."/>
            <person name="Godinez A."/>
            <person name="Nagaraj S."/>
            <person name="Vyas G."/>
            <person name="Aluvathingal J."/>
            <person name="Nadendla S."/>
            <person name="Geyer C."/>
            <person name="Sichtig H."/>
        </authorList>
    </citation>
    <scope>NUCLEOTIDE SEQUENCE [LARGE SCALE GENOMIC DNA]</scope>
    <source>
        <strain evidence="5">ATCC 33809</strain>
    </source>
</reference>
<accession>A0AAX2LTZ4</accession>
<dbReference type="SUPFAM" id="SSF52833">
    <property type="entry name" value="Thioredoxin-like"/>
    <property type="match status" value="1"/>
</dbReference>
<dbReference type="RefSeq" id="WP_061055345.1">
    <property type="nucleotide sequence ID" value="NZ_CABLBX010000013.1"/>
</dbReference>
<evidence type="ECO:0000313" key="5">
    <source>
        <dbReference type="Proteomes" id="UP000057088"/>
    </source>
</evidence>
<dbReference type="KEGG" id="vfl:AL536_00685"/>
<sequence length="206" mass="22774">MYTLYYSPGTCAIATQVILLELGQDVKIVDRAHVADFAAITPIQAVPVLVDGEHTLTEGAAIILYLLTKHENTLLPSHSFARQNAIQNILFANATMHPAYSRLFFIAANIDDEAVKQSALNQAADAISTLWRYVESLLQTQPYLGGNAPSAADILLAVYATWGAYFPVDINIGPRSRHMIETVQTMPNFQRTIEAQRIESEKNKDK</sequence>
<dbReference type="GeneID" id="29383179"/>
<dbReference type="PANTHER" id="PTHR44051">
    <property type="entry name" value="GLUTATHIONE S-TRANSFERASE-RELATED"/>
    <property type="match status" value="1"/>
</dbReference>
<evidence type="ECO:0000313" key="4">
    <source>
        <dbReference type="EMBL" id="SUQ26844.1"/>
    </source>
</evidence>
<dbReference type="CDD" id="cd03057">
    <property type="entry name" value="GST_N_Beta"/>
    <property type="match status" value="1"/>
</dbReference>
<dbReference type="Gene3D" id="3.40.30.10">
    <property type="entry name" value="Glutaredoxin"/>
    <property type="match status" value="1"/>
</dbReference>
<dbReference type="PROSITE" id="PS50405">
    <property type="entry name" value="GST_CTER"/>
    <property type="match status" value="1"/>
</dbReference>
<feature type="domain" description="GST C-terminal" evidence="2">
    <location>
        <begin position="78"/>
        <end position="206"/>
    </location>
</feature>
<evidence type="ECO:0000313" key="6">
    <source>
        <dbReference type="Proteomes" id="UP000254626"/>
    </source>
</evidence>
<dbReference type="SFLD" id="SFLDS00019">
    <property type="entry name" value="Glutathione_Transferase_(cytos"/>
    <property type="match status" value="1"/>
</dbReference>
<dbReference type="Pfam" id="PF13417">
    <property type="entry name" value="GST_N_3"/>
    <property type="match status" value="1"/>
</dbReference>
<name>A0AAX2LTZ4_VIBFL</name>
<organism evidence="4 6">
    <name type="scientific">Vibrio fluvialis</name>
    <dbReference type="NCBI Taxonomy" id="676"/>
    <lineage>
        <taxon>Bacteria</taxon>
        <taxon>Pseudomonadati</taxon>
        <taxon>Pseudomonadota</taxon>
        <taxon>Gammaproteobacteria</taxon>
        <taxon>Vibrionales</taxon>
        <taxon>Vibrionaceae</taxon>
        <taxon>Vibrio</taxon>
    </lineage>
</organism>
<dbReference type="InterPro" id="IPR036282">
    <property type="entry name" value="Glutathione-S-Trfase_C_sf"/>
</dbReference>
<dbReference type="GO" id="GO:0004364">
    <property type="term" value="F:glutathione transferase activity"/>
    <property type="evidence" value="ECO:0007669"/>
    <property type="project" value="UniProtKB-EC"/>
</dbReference>
<dbReference type="Proteomes" id="UP000057088">
    <property type="component" value="Chromosome 1"/>
</dbReference>
<dbReference type="InterPro" id="IPR004045">
    <property type="entry name" value="Glutathione_S-Trfase_N"/>
</dbReference>
<dbReference type="InterPro" id="IPR010987">
    <property type="entry name" value="Glutathione-S-Trfase_C-like"/>
</dbReference>
<keyword evidence="5" id="KW-1185">Reference proteome</keyword>
<dbReference type="PANTHER" id="PTHR44051:SF8">
    <property type="entry name" value="GLUTATHIONE S-TRANSFERASE GSTA"/>
    <property type="match status" value="1"/>
</dbReference>
<evidence type="ECO:0000259" key="1">
    <source>
        <dbReference type="PROSITE" id="PS50404"/>
    </source>
</evidence>
<protein>
    <submittedName>
        <fullName evidence="3 4">Glutathione S-transferase</fullName>
        <ecNumber evidence="4">2.5.1.18</ecNumber>
    </submittedName>
</protein>
<dbReference type="PROSITE" id="PS50404">
    <property type="entry name" value="GST_NTER"/>
    <property type="match status" value="1"/>
</dbReference>
<proteinExistence type="predicted"/>
<dbReference type="InterPro" id="IPR036249">
    <property type="entry name" value="Thioredoxin-like_sf"/>
</dbReference>
<reference evidence="4 6" key="3">
    <citation type="submission" date="2018-06" db="EMBL/GenBank/DDBJ databases">
        <authorList>
            <consortium name="Pathogen Informatics"/>
            <person name="Doyle S."/>
        </authorList>
    </citation>
    <scope>NUCLEOTIDE SEQUENCE [LARGE SCALE GENOMIC DNA]</scope>
    <source>
        <strain evidence="4 6">NCTC11327</strain>
    </source>
</reference>
<reference evidence="3" key="2">
    <citation type="submission" date="2018-01" db="EMBL/GenBank/DDBJ databases">
        <title>FDA dAtabase for Regulatory Grade micrObial Sequences (FDA-ARGOS): Supporting development and validation of Infectious Disease Dx tests.</title>
        <authorList>
            <person name="Hoffmann M."/>
            <person name="Allard M."/>
            <person name="Evans P."/>
            <person name="Brown E."/>
            <person name="Tallon L."/>
            <person name="Sadzewicz L."/>
            <person name="Sengamalay N."/>
            <person name="Ott S."/>
            <person name="Godinez A."/>
            <person name="Nagaraj S."/>
            <person name="Vyas G."/>
            <person name="Aluvathingal J."/>
            <person name="Nadendla S."/>
            <person name="Geyer C."/>
            <person name="Sichtig H."/>
        </authorList>
    </citation>
    <scope>NUCLEOTIDE SEQUENCE</scope>
    <source>
        <strain evidence="3">ATCC 33809</strain>
    </source>
</reference>
<dbReference type="Gene3D" id="1.20.1050.10">
    <property type="match status" value="1"/>
</dbReference>
<dbReference type="EC" id="2.5.1.18" evidence="4"/>
<feature type="domain" description="GST N-terminal" evidence="1">
    <location>
        <begin position="1"/>
        <end position="74"/>
    </location>
</feature>
<dbReference type="AlphaFoldDB" id="A0AAX2LTZ4"/>
<gene>
    <name evidence="4" type="primary">gst</name>
    <name evidence="3" type="ORF">AL536_00685</name>
    <name evidence="4" type="ORF">NCTC11327_03708</name>
</gene>
<dbReference type="SFLD" id="SFLDG00358">
    <property type="entry name" value="Main_(cytGST)"/>
    <property type="match status" value="1"/>
</dbReference>
<dbReference type="EMBL" id="UHIP01000002">
    <property type="protein sequence ID" value="SUQ26844.1"/>
    <property type="molecule type" value="Genomic_DNA"/>
</dbReference>